<dbReference type="NCBIfam" id="NF007004">
    <property type="entry name" value="PRK09467.1"/>
    <property type="match status" value="1"/>
</dbReference>
<keyword evidence="13" id="KW-0902">Two-component regulatory system</keyword>
<dbReference type="InterPro" id="IPR050980">
    <property type="entry name" value="2C_sensor_his_kinase"/>
</dbReference>
<keyword evidence="12" id="KW-1133">Transmembrane helix</keyword>
<dbReference type="CDD" id="cd00082">
    <property type="entry name" value="HisKA"/>
    <property type="match status" value="1"/>
</dbReference>
<name>A0A0M9FB15_PHOLD</name>
<keyword evidence="5" id="KW-0997">Cell inner membrane</keyword>
<evidence type="ECO:0000256" key="8">
    <source>
        <dbReference type="ARBA" id="ARBA00022692"/>
    </source>
</evidence>
<keyword evidence="8" id="KW-0812">Transmembrane</keyword>
<gene>
    <name evidence="15" type="ORF">C0W93_05360</name>
</gene>
<accession>A0A0M9FB15</accession>
<keyword evidence="14" id="KW-0472">Membrane</keyword>
<proteinExistence type="predicted"/>
<dbReference type="PROSITE" id="PS50885">
    <property type="entry name" value="HAMP"/>
    <property type="match status" value="1"/>
</dbReference>
<keyword evidence="7" id="KW-0808">Transferase</keyword>
<evidence type="ECO:0000256" key="11">
    <source>
        <dbReference type="ARBA" id="ARBA00022840"/>
    </source>
</evidence>
<comment type="catalytic activity">
    <reaction evidence="1">
        <text>ATP + protein L-histidine = ADP + protein N-phospho-L-histidine.</text>
        <dbReference type="EC" id="2.7.13.3"/>
    </reaction>
</comment>
<dbReference type="PANTHER" id="PTHR44936">
    <property type="entry name" value="SENSOR PROTEIN CREC"/>
    <property type="match status" value="1"/>
</dbReference>
<dbReference type="SUPFAM" id="SSF55874">
    <property type="entry name" value="ATPase domain of HSP90 chaperone/DNA topoisomerase II/histidine kinase"/>
    <property type="match status" value="1"/>
</dbReference>
<dbReference type="EMBL" id="PYNS01000003">
    <property type="protein sequence ID" value="PSV12452.1"/>
    <property type="molecule type" value="Genomic_DNA"/>
</dbReference>
<dbReference type="Gene3D" id="3.30.565.10">
    <property type="entry name" value="Histidine kinase-like ATPase, C-terminal domain"/>
    <property type="match status" value="1"/>
</dbReference>
<dbReference type="InterPro" id="IPR003594">
    <property type="entry name" value="HATPase_dom"/>
</dbReference>
<dbReference type="Proteomes" id="UP000240530">
    <property type="component" value="Unassembled WGS sequence"/>
</dbReference>
<organism evidence="15 16">
    <name type="scientific">Photobacterium leiognathi subsp. mandapamensis</name>
    <name type="common">Photobacterium mandapamensis</name>
    <dbReference type="NCBI Taxonomy" id="48408"/>
    <lineage>
        <taxon>Bacteria</taxon>
        <taxon>Pseudomonadati</taxon>
        <taxon>Pseudomonadota</taxon>
        <taxon>Gammaproteobacteria</taxon>
        <taxon>Vibrionales</taxon>
        <taxon>Vibrionaceae</taxon>
        <taxon>Photobacterium</taxon>
    </lineage>
</organism>
<evidence type="ECO:0000256" key="7">
    <source>
        <dbReference type="ARBA" id="ARBA00022679"/>
    </source>
</evidence>
<dbReference type="Pfam" id="PF00672">
    <property type="entry name" value="HAMP"/>
    <property type="match status" value="1"/>
</dbReference>
<evidence type="ECO:0000313" key="16">
    <source>
        <dbReference type="Proteomes" id="UP000240530"/>
    </source>
</evidence>
<dbReference type="InterPro" id="IPR036890">
    <property type="entry name" value="HATPase_C_sf"/>
</dbReference>
<keyword evidence="11" id="KW-0067">ATP-binding</keyword>
<dbReference type="PANTHER" id="PTHR44936:SF5">
    <property type="entry name" value="SENSOR HISTIDINE KINASE ENVZ"/>
    <property type="match status" value="1"/>
</dbReference>
<dbReference type="SMART" id="SM00304">
    <property type="entry name" value="HAMP"/>
    <property type="match status" value="1"/>
</dbReference>
<keyword evidence="6" id="KW-0597">Phosphoprotein</keyword>
<dbReference type="InterPro" id="IPR003660">
    <property type="entry name" value="HAMP_dom"/>
</dbReference>
<dbReference type="SMART" id="SM00388">
    <property type="entry name" value="HisKA"/>
    <property type="match status" value="1"/>
</dbReference>
<dbReference type="SMART" id="SM00387">
    <property type="entry name" value="HATPase_c"/>
    <property type="match status" value="1"/>
</dbReference>
<dbReference type="InterPro" id="IPR005467">
    <property type="entry name" value="His_kinase_dom"/>
</dbReference>
<dbReference type="EC" id="2.7.13.3" evidence="3"/>
<dbReference type="InterPro" id="IPR036097">
    <property type="entry name" value="HisK_dim/P_sf"/>
</dbReference>
<dbReference type="AlphaFoldDB" id="A0A0M9FB15"/>
<comment type="subcellular location">
    <subcellularLocation>
        <location evidence="2">Cell inner membrane</location>
        <topology evidence="2">Multi-pass membrane protein</topology>
    </subcellularLocation>
</comment>
<comment type="caution">
    <text evidence="15">The sequence shown here is derived from an EMBL/GenBank/DDBJ whole genome shotgun (WGS) entry which is preliminary data.</text>
</comment>
<evidence type="ECO:0000256" key="10">
    <source>
        <dbReference type="ARBA" id="ARBA00022777"/>
    </source>
</evidence>
<keyword evidence="10 15" id="KW-0418">Kinase</keyword>
<evidence type="ECO:0000256" key="5">
    <source>
        <dbReference type="ARBA" id="ARBA00022519"/>
    </source>
</evidence>
<keyword evidence="9" id="KW-0547">Nucleotide-binding</keyword>
<dbReference type="GO" id="GO:0005524">
    <property type="term" value="F:ATP binding"/>
    <property type="evidence" value="ECO:0007669"/>
    <property type="project" value="UniProtKB-KW"/>
</dbReference>
<evidence type="ECO:0000256" key="1">
    <source>
        <dbReference type="ARBA" id="ARBA00000085"/>
    </source>
</evidence>
<dbReference type="Pfam" id="PF02518">
    <property type="entry name" value="HATPase_c"/>
    <property type="match status" value="1"/>
</dbReference>
<evidence type="ECO:0000313" key="15">
    <source>
        <dbReference type="EMBL" id="PSV12452.1"/>
    </source>
</evidence>
<evidence type="ECO:0000256" key="14">
    <source>
        <dbReference type="ARBA" id="ARBA00023136"/>
    </source>
</evidence>
<evidence type="ECO:0000256" key="6">
    <source>
        <dbReference type="ARBA" id="ARBA00022553"/>
    </source>
</evidence>
<evidence type="ECO:0000256" key="3">
    <source>
        <dbReference type="ARBA" id="ARBA00012438"/>
    </source>
</evidence>
<dbReference type="SUPFAM" id="SSF47384">
    <property type="entry name" value="Homodimeric domain of signal transducing histidine kinase"/>
    <property type="match status" value="1"/>
</dbReference>
<dbReference type="InterPro" id="IPR004358">
    <property type="entry name" value="Sig_transdc_His_kin-like_C"/>
</dbReference>
<evidence type="ECO:0000256" key="9">
    <source>
        <dbReference type="ARBA" id="ARBA00022741"/>
    </source>
</evidence>
<evidence type="ECO:0000256" key="13">
    <source>
        <dbReference type="ARBA" id="ARBA00023012"/>
    </source>
</evidence>
<reference evidence="15 16" key="1">
    <citation type="submission" date="2018-03" db="EMBL/GenBank/DDBJ databases">
        <title>Whole genome sequencing of Histamine producing bacteria.</title>
        <authorList>
            <person name="Butler K."/>
        </authorList>
    </citation>
    <scope>NUCLEOTIDE SEQUENCE [LARGE SCALE GENOMIC DNA]</scope>
    <source>
        <strain evidence="15 16">Res.4.1</strain>
    </source>
</reference>
<dbReference type="PROSITE" id="PS50109">
    <property type="entry name" value="HIS_KIN"/>
    <property type="match status" value="1"/>
</dbReference>
<dbReference type="GO" id="GO:0005886">
    <property type="term" value="C:plasma membrane"/>
    <property type="evidence" value="ECO:0007669"/>
    <property type="project" value="UniProtKB-SubCell"/>
</dbReference>
<dbReference type="FunFam" id="1.10.287.130:FF:000006">
    <property type="entry name" value="Osmolarity two-component histidine kinase EnvZ"/>
    <property type="match status" value="1"/>
</dbReference>
<evidence type="ECO:0000256" key="12">
    <source>
        <dbReference type="ARBA" id="ARBA00022989"/>
    </source>
</evidence>
<dbReference type="GeneID" id="99740661"/>
<dbReference type="GO" id="GO:0000155">
    <property type="term" value="F:phosphorelay sensor kinase activity"/>
    <property type="evidence" value="ECO:0007669"/>
    <property type="project" value="InterPro"/>
</dbReference>
<dbReference type="PRINTS" id="PR00344">
    <property type="entry name" value="BCTRLSENSOR"/>
</dbReference>
<dbReference type="Pfam" id="PF00512">
    <property type="entry name" value="HisKA"/>
    <property type="match status" value="1"/>
</dbReference>
<protein>
    <recommendedName>
        <fullName evidence="3">histidine kinase</fullName>
        <ecNumber evidence="3">2.7.13.3</ecNumber>
    </recommendedName>
</protein>
<evidence type="ECO:0000256" key="4">
    <source>
        <dbReference type="ARBA" id="ARBA00022475"/>
    </source>
</evidence>
<dbReference type="InterPro" id="IPR003661">
    <property type="entry name" value="HisK_dim/P_dom"/>
</dbReference>
<dbReference type="Gene3D" id="1.10.287.130">
    <property type="match status" value="1"/>
</dbReference>
<dbReference type="OrthoDB" id="9804645at2"/>
<keyword evidence="4" id="KW-1003">Cell membrane</keyword>
<dbReference type="RefSeq" id="WP_008988193.1">
    <property type="nucleotide sequence ID" value="NZ_CP131572.1"/>
</dbReference>
<dbReference type="CDD" id="cd06225">
    <property type="entry name" value="HAMP"/>
    <property type="match status" value="1"/>
</dbReference>
<sequence length="444" mass="49287">MRLSPKSTFGRTLILLAGLLIASQIFSYLTIVNYALLPSIQQFNRILSYEVKLMLNDELAMPDDQCVHLDRPLRRKLLEELGLTLIAPNSEAAKPFDDAMHIGYLSEQMTKDLGSPTDVRLLLGADSYVLWLKTDAMPNFLMRVPLSELQEEDFAPLFRYSLIIAFLVIAGGWLFIRIQNRPLMELEQAALMVGRGETPPQLPEQGASEIRSVTKAFNQMSQGIKQLEEDRALLMAGVSHDLRTPLTRIRLATEMMSPEDSYLAESMITDTEECNAIISQFMDYLKSTKKQEEEELDLNTLLLDVAHTEGGYSKTIEQQLGEIPGTVSANAVALKRAVANLVVNAQRYGNGWVKISSGASVDRKSAWFCVEDDGPGIAPDQVTKMFQPLTRGDSARGSEAEGTGLGLAIVKRIVDQHDGVILVRNRSEGGLRVEVTLPLHKLKL</sequence>
<evidence type="ECO:0000256" key="2">
    <source>
        <dbReference type="ARBA" id="ARBA00004429"/>
    </source>
</evidence>